<gene>
    <name evidence="2" type="ORF">DSM107010_73060</name>
</gene>
<comment type="caution">
    <text evidence="2">The sequence shown here is derived from an EMBL/GenBank/DDBJ whole genome shotgun (WGS) entry which is preliminary data.</text>
</comment>
<proteinExistence type="predicted"/>
<dbReference type="EMBL" id="RSCK01000255">
    <property type="protein sequence ID" value="RUS92495.1"/>
    <property type="molecule type" value="Genomic_DNA"/>
</dbReference>
<organism evidence="2 3">
    <name type="scientific">Chroococcidiopsis cubana SAG 39.79</name>
    <dbReference type="NCBI Taxonomy" id="388085"/>
    <lineage>
        <taxon>Bacteria</taxon>
        <taxon>Bacillati</taxon>
        <taxon>Cyanobacteriota</taxon>
        <taxon>Cyanophyceae</taxon>
        <taxon>Chroococcidiopsidales</taxon>
        <taxon>Chroococcidiopsidaceae</taxon>
        <taxon>Chroococcidiopsis</taxon>
    </lineage>
</organism>
<keyword evidence="3" id="KW-1185">Reference proteome</keyword>
<name>A0AB37U7Z3_9CYAN</name>
<reference evidence="2 3" key="1">
    <citation type="journal article" date="2019" name="Genome Biol. Evol.">
        <title>Day and night: Metabolic profiles and evolutionary relationships of six axenic non-marine cyanobacteria.</title>
        <authorList>
            <person name="Will S.E."/>
            <person name="Henke P."/>
            <person name="Boedeker C."/>
            <person name="Huang S."/>
            <person name="Brinkmann H."/>
            <person name="Rohde M."/>
            <person name="Jarek M."/>
            <person name="Friedl T."/>
            <person name="Seufert S."/>
            <person name="Schumacher M."/>
            <person name="Overmann J."/>
            <person name="Neumann-Schaal M."/>
            <person name="Petersen J."/>
        </authorList>
    </citation>
    <scope>NUCLEOTIDE SEQUENCE [LARGE SCALE GENOMIC DNA]</scope>
    <source>
        <strain evidence="2 3">SAG 39.79</strain>
    </source>
</reference>
<accession>A0AB37U7Z3</accession>
<sequence length="120" mass="13598">MLKPLKQRSSEDETWLAHLKQHPALAIAIDLAQEFADLVRQRDPKQLDRWLEKASSSCVTQFQRFAKSLQSDYAAVKAGVTLAVSNGQVEGQINRLKMLKRQMYGRAGLDLLSRRFLLAS</sequence>
<dbReference type="PANTHER" id="PTHR33498:SF1">
    <property type="entry name" value="TRANSPOSASE FOR INSERTION SEQUENCE ELEMENT IS1557"/>
    <property type="match status" value="1"/>
</dbReference>
<protein>
    <recommendedName>
        <fullName evidence="1">Transposase IS204/IS1001/IS1096/IS1165 DDE domain-containing protein</fullName>
    </recommendedName>
</protein>
<dbReference type="AlphaFoldDB" id="A0AB37U7Z3"/>
<evidence type="ECO:0000259" key="1">
    <source>
        <dbReference type="Pfam" id="PF01610"/>
    </source>
</evidence>
<dbReference type="InterPro" id="IPR047951">
    <property type="entry name" value="Transpos_ISL3"/>
</dbReference>
<feature type="domain" description="Transposase IS204/IS1001/IS1096/IS1165 DDE" evidence="1">
    <location>
        <begin position="10"/>
        <end position="106"/>
    </location>
</feature>
<dbReference type="RefSeq" id="WP_127025429.1">
    <property type="nucleotide sequence ID" value="NZ_RSCK01000255.1"/>
</dbReference>
<dbReference type="Pfam" id="PF01610">
    <property type="entry name" value="DDE_Tnp_ISL3"/>
    <property type="match status" value="1"/>
</dbReference>
<evidence type="ECO:0000313" key="3">
    <source>
        <dbReference type="Proteomes" id="UP000282574"/>
    </source>
</evidence>
<evidence type="ECO:0000313" key="2">
    <source>
        <dbReference type="EMBL" id="RUS92495.1"/>
    </source>
</evidence>
<dbReference type="PANTHER" id="PTHR33498">
    <property type="entry name" value="TRANSPOSASE FOR INSERTION SEQUENCE ELEMENT IS1557"/>
    <property type="match status" value="1"/>
</dbReference>
<dbReference type="Proteomes" id="UP000282574">
    <property type="component" value="Unassembled WGS sequence"/>
</dbReference>
<dbReference type="InterPro" id="IPR002560">
    <property type="entry name" value="Transposase_DDE"/>
</dbReference>